<protein>
    <recommendedName>
        <fullName evidence="3">HTH CENPB-type domain-containing protein</fullName>
    </recommendedName>
</protein>
<feature type="compositionally biased region" description="Basic and acidic residues" evidence="2">
    <location>
        <begin position="12"/>
        <end position="21"/>
    </location>
</feature>
<organism evidence="4 5">
    <name type="scientific">Collybiopsis confluens</name>
    <dbReference type="NCBI Taxonomy" id="2823264"/>
    <lineage>
        <taxon>Eukaryota</taxon>
        <taxon>Fungi</taxon>
        <taxon>Dikarya</taxon>
        <taxon>Basidiomycota</taxon>
        <taxon>Agaricomycotina</taxon>
        <taxon>Agaricomycetes</taxon>
        <taxon>Agaricomycetidae</taxon>
        <taxon>Agaricales</taxon>
        <taxon>Marasmiineae</taxon>
        <taxon>Omphalotaceae</taxon>
        <taxon>Collybiopsis</taxon>
    </lineage>
</organism>
<dbReference type="OrthoDB" id="2917041at2759"/>
<dbReference type="InterPro" id="IPR006600">
    <property type="entry name" value="HTH_CenpB_DNA-bd_dom"/>
</dbReference>
<dbReference type="SMART" id="SM00674">
    <property type="entry name" value="CENPB"/>
    <property type="match status" value="1"/>
</dbReference>
<evidence type="ECO:0000313" key="4">
    <source>
        <dbReference type="EMBL" id="KAF5366469.1"/>
    </source>
</evidence>
<feature type="compositionally biased region" description="Basic residues" evidence="2">
    <location>
        <begin position="1"/>
        <end position="11"/>
    </location>
</feature>
<feature type="region of interest" description="Disordered" evidence="2">
    <location>
        <begin position="671"/>
        <end position="734"/>
    </location>
</feature>
<dbReference type="Gene3D" id="3.30.420.10">
    <property type="entry name" value="Ribonuclease H-like superfamily/Ribonuclease H"/>
    <property type="match status" value="1"/>
</dbReference>
<dbReference type="PANTHER" id="PTHR19303:SF74">
    <property type="entry name" value="POGO TRANSPOSABLE ELEMENT WITH KRAB DOMAIN"/>
    <property type="match status" value="1"/>
</dbReference>
<dbReference type="InterPro" id="IPR004875">
    <property type="entry name" value="DDE_SF_endonuclease_dom"/>
</dbReference>
<dbReference type="GO" id="GO:0005634">
    <property type="term" value="C:nucleus"/>
    <property type="evidence" value="ECO:0007669"/>
    <property type="project" value="TreeGrafter"/>
</dbReference>
<feature type="region of interest" description="Disordered" evidence="2">
    <location>
        <begin position="460"/>
        <end position="484"/>
    </location>
</feature>
<sequence length="734" mass="82042">MVGKAKSRLKKQHEATEDRNQRLKVAVDMYKTEMEKKSRGEKGGSLRDIADEFGIDKMAISRKYKGMQTIQEFNTTKQKLTPAEEETLADWIIERCGQALPPNRKQICLHAKFIRRQNHPEKHPVGTSWVTEFLGRHPEISTGWSRSLDTQRAQCLNPSVVKGWFDVVKEGVVDDDIAPECIWGMDETNCPRGNIGKERVAKVQGKKTQHAQGGANRETVTAIVMICADGTALAPTMIFKGQNLYTKWTENNVGNATFVCSPKGWTDSTICNNWIQDVFEPATCSKANGRTRVLFMDGHSSHFSPEVIDFAMRLNIRIISYPPHCTHALQGLDVVCFAKLKTELKKAVGAFEAAHQHAVGKSDFAGVFGQAFLRSFSAESIKKAFEVTGIYPYNPDIITPEQMKPAEASSIKGSFTLTQTSPVRAIMQSFRTYHPTNLDASPSNAVASSLSLSSQISLAIPPTSNPCTPTRKRPNTPVNDTPSKRMRITYSNLSATSSGSFLTSKEPYTSKTPFPRMLKRSPAQIQEPDWSLLETPVNTGDTGRRVSELTTALSQARQQVSVMHGNQEIFSAQAILQDVALMKMNKVVHEKEREKRQRNRTIALPNPGYGRIWTTEAIADALKSHEEEEARKRDEKRAGAKKREEKKAIKVRIEARWNEIMEKHKADLEAHEERCKQLQLKGARKKDLPSKPKHISKRELTAQMSTADEEDLGEDRGSDNEYDGSGSEQSDGAE</sequence>
<feature type="domain" description="HTH CENPB-type" evidence="3">
    <location>
        <begin position="72"/>
        <end position="143"/>
    </location>
</feature>
<evidence type="ECO:0000259" key="3">
    <source>
        <dbReference type="PROSITE" id="PS51253"/>
    </source>
</evidence>
<evidence type="ECO:0000256" key="1">
    <source>
        <dbReference type="ARBA" id="ARBA00023125"/>
    </source>
</evidence>
<reference evidence="4 5" key="1">
    <citation type="journal article" date="2020" name="ISME J.">
        <title>Uncovering the hidden diversity of litter-decomposition mechanisms in mushroom-forming fungi.</title>
        <authorList>
            <person name="Floudas D."/>
            <person name="Bentzer J."/>
            <person name="Ahren D."/>
            <person name="Johansson T."/>
            <person name="Persson P."/>
            <person name="Tunlid A."/>
        </authorList>
    </citation>
    <scope>NUCLEOTIDE SEQUENCE [LARGE SCALE GENOMIC DNA]</scope>
    <source>
        <strain evidence="4 5">CBS 406.79</strain>
    </source>
</reference>
<dbReference type="Proteomes" id="UP000518752">
    <property type="component" value="Unassembled WGS sequence"/>
</dbReference>
<accession>A0A8H5GJX3</accession>
<dbReference type="Pfam" id="PF03184">
    <property type="entry name" value="DDE_1"/>
    <property type="match status" value="1"/>
</dbReference>
<dbReference type="EMBL" id="JAACJN010000153">
    <property type="protein sequence ID" value="KAF5366469.1"/>
    <property type="molecule type" value="Genomic_DNA"/>
</dbReference>
<dbReference type="PANTHER" id="PTHR19303">
    <property type="entry name" value="TRANSPOSON"/>
    <property type="match status" value="1"/>
</dbReference>
<dbReference type="InterPro" id="IPR050863">
    <property type="entry name" value="CenT-Element_Derived"/>
</dbReference>
<keyword evidence="1" id="KW-0238">DNA-binding</keyword>
<name>A0A8H5GJX3_9AGAR</name>
<dbReference type="Pfam" id="PF03221">
    <property type="entry name" value="HTH_Tnp_Tc5"/>
    <property type="match status" value="1"/>
</dbReference>
<feature type="region of interest" description="Disordered" evidence="2">
    <location>
        <begin position="1"/>
        <end position="22"/>
    </location>
</feature>
<feature type="region of interest" description="Disordered" evidence="2">
    <location>
        <begin position="624"/>
        <end position="647"/>
    </location>
</feature>
<gene>
    <name evidence="4" type="ORF">D9757_013593</name>
</gene>
<dbReference type="InterPro" id="IPR036397">
    <property type="entry name" value="RNaseH_sf"/>
</dbReference>
<dbReference type="GO" id="GO:0003677">
    <property type="term" value="F:DNA binding"/>
    <property type="evidence" value="ECO:0007669"/>
    <property type="project" value="UniProtKB-KW"/>
</dbReference>
<keyword evidence="5" id="KW-1185">Reference proteome</keyword>
<dbReference type="AlphaFoldDB" id="A0A8H5GJX3"/>
<dbReference type="PROSITE" id="PS51253">
    <property type="entry name" value="HTH_CENPB"/>
    <property type="match status" value="1"/>
</dbReference>
<evidence type="ECO:0000256" key="2">
    <source>
        <dbReference type="SAM" id="MobiDB-lite"/>
    </source>
</evidence>
<proteinExistence type="predicted"/>
<evidence type="ECO:0000313" key="5">
    <source>
        <dbReference type="Proteomes" id="UP000518752"/>
    </source>
</evidence>
<comment type="caution">
    <text evidence="4">The sequence shown here is derived from an EMBL/GenBank/DDBJ whole genome shotgun (WGS) entry which is preliminary data.</text>
</comment>